<gene>
    <name evidence="2" type="ORF">KV203_18745</name>
</gene>
<accession>A0ABX8SDU6</accession>
<keyword evidence="3" id="KW-1185">Reference proteome</keyword>
<name>A0ABX8SDU6_9ACTN</name>
<evidence type="ECO:0000313" key="2">
    <source>
        <dbReference type="EMBL" id="QXQ16064.1"/>
    </source>
</evidence>
<proteinExistence type="predicted"/>
<dbReference type="EMBL" id="CP079105">
    <property type="protein sequence ID" value="QXQ16064.1"/>
    <property type="molecule type" value="Genomic_DNA"/>
</dbReference>
<evidence type="ECO:0000259" key="1">
    <source>
        <dbReference type="Pfam" id="PF01048"/>
    </source>
</evidence>
<evidence type="ECO:0000313" key="3">
    <source>
        <dbReference type="Proteomes" id="UP000887023"/>
    </source>
</evidence>
<dbReference type="Pfam" id="PF01048">
    <property type="entry name" value="PNP_UDP_1"/>
    <property type="match status" value="1"/>
</dbReference>
<dbReference type="InterPro" id="IPR000845">
    <property type="entry name" value="Nucleoside_phosphorylase_d"/>
</dbReference>
<sequence length="177" mass="18141">MVAATRAEAADVPTGLPLVITGIGKTAAAVAVATALARVPDPSRMHVVNIGTAGALRDGVTGLHRIGSVWNHDLNAAAIRTLGYDPQERLHLGAGPALASGDLFVTEPAARTRLAEVADLVDMEGYAVAFAARRFGAPVTLVKHVSDNADAAAFDWPAAVAGSARVLGEWLAGFSAR</sequence>
<dbReference type="NCBIfam" id="NF004168">
    <property type="entry name" value="PRK05634.1"/>
    <property type="match status" value="1"/>
</dbReference>
<feature type="domain" description="Nucleoside phosphorylase" evidence="1">
    <location>
        <begin position="98"/>
        <end position="151"/>
    </location>
</feature>
<organism evidence="2 3">
    <name type="scientific">Skermania pinensis</name>
    <dbReference type="NCBI Taxonomy" id="39122"/>
    <lineage>
        <taxon>Bacteria</taxon>
        <taxon>Bacillati</taxon>
        <taxon>Actinomycetota</taxon>
        <taxon>Actinomycetes</taxon>
        <taxon>Mycobacteriales</taxon>
        <taxon>Gordoniaceae</taxon>
        <taxon>Skermania</taxon>
    </lineage>
</organism>
<protein>
    <submittedName>
        <fullName evidence="2">Nucleosidase</fullName>
    </submittedName>
</protein>
<dbReference type="Proteomes" id="UP000887023">
    <property type="component" value="Chromosome"/>
</dbReference>
<reference evidence="2" key="1">
    <citation type="submission" date="2021-07" db="EMBL/GenBank/DDBJ databases">
        <title>Candidatus Kaistella beijingensis sp. nov. isolated from a municipal wastewater treatment plant is involved in sludge foaming.</title>
        <authorList>
            <person name="Song Y."/>
            <person name="Liu S.-J."/>
        </authorList>
    </citation>
    <scope>NUCLEOTIDE SEQUENCE</scope>
    <source>
        <strain evidence="2">DSM 43998</strain>
    </source>
</reference>